<dbReference type="SUPFAM" id="SSF52540">
    <property type="entry name" value="P-loop containing nucleoside triphosphate hydrolases"/>
    <property type="match status" value="1"/>
</dbReference>
<organism evidence="1 2">
    <name type="scientific">Candidatus Burkholderia verschuerenii</name>
    <dbReference type="NCBI Taxonomy" id="242163"/>
    <lineage>
        <taxon>Bacteria</taxon>
        <taxon>Pseudomonadati</taxon>
        <taxon>Pseudomonadota</taxon>
        <taxon>Betaproteobacteria</taxon>
        <taxon>Burkholderiales</taxon>
        <taxon>Burkholderiaceae</taxon>
        <taxon>Burkholderia</taxon>
    </lineage>
</organism>
<protein>
    <submittedName>
        <fullName evidence="1">IcmB (DotO) protein</fullName>
    </submittedName>
</protein>
<name>A0A0L0MJX2_9BURK</name>
<evidence type="ECO:0000313" key="1">
    <source>
        <dbReference type="EMBL" id="KND62329.1"/>
    </source>
</evidence>
<dbReference type="OrthoDB" id="7229084at2"/>
<evidence type="ECO:0000313" key="2">
    <source>
        <dbReference type="Proteomes" id="UP000036959"/>
    </source>
</evidence>
<accession>A0A0L0MJX2</accession>
<dbReference type="Gene3D" id="3.40.50.300">
    <property type="entry name" value="P-loop containing nucleotide triphosphate hydrolases"/>
    <property type="match status" value="1"/>
</dbReference>
<proteinExistence type="predicted"/>
<dbReference type="Proteomes" id="UP000036959">
    <property type="component" value="Unassembled WGS sequence"/>
</dbReference>
<sequence>MTIVSNILDNVESLIAWISSHALGADLPSYCQLETAIGLDPDDQRAKQMAAMDPKGARPYILITRQCAMLTVFELTGSMDVVGDAEFEQITDDLRRAMTSYFQKAGHSVEISFERDPDMIRSKVKNLMQPAYDTCDRVGLDLKDMLDDRCDRVAALCSHESCYVMLYTHLSSMAPDELKREMETHKLRIKENKVQPMLEAQSVTAILKGLLHRHETFVDAIERDFLHAKLHVERLSTHEAARAIRQSYDRRRTDHKWKPVLPGDKFTPRNFRNGSASGYYLPKLQEQMCSGKMYTDGDFAYINGEYHGSAYMEVGPQEIHDFMMLFNRVGKDIPWRIKFAIEPGGLEANKFKNVMVSVIGFLGNTNKAIKRSFDAIEQARQNNECIVTVRITASTWGPDKKTCEDRLSALVSAMQGWGVAQISTDTGDPIQGLASTIPGFSDKSIAPKLIPPLSDIVRLLPIQRAASPWYAGGSILLRTLDGKVYPFQPNSSLQTAWIDLIWAIMGSGKSVWLNTLNLGAILSPGLRRLPLITIIDVGVSSSGLIELLQNALPADRKHEAIYIRLRNNAEFAINPFDTLPGCRYPTEMDREYLVSLLTALATPVGKKEPYSNAPELAGMLVDEVYQKYGSAGSEKRYEPTIDTEVDAALETMGFSHDEYTTWWNVTDALTVAGRTREARLAQRFAVPVLSDVIEALGAESVRSIFSPKEDSKAKVENGMDLLDAMQMVITTALRDFPIIASHTRFELSDQSRVVALDLEEVTRGSGETGERRAEIMYVFARQIAARQYYLPEDISELAPSIYHEAHKQKYEDIKDEMKAMCMDELHRTAGKKSIRRLLSLDRREGRKHGIRVSLASQFMGDFETDGESITESAFSVYIMNAGSQKSRKEAKDMFGLSDSAIAALQRDVRGAGKFLAWHQTKTGVVTQVLHNAPGAIELWAFSTTAKDVGLRRRLYRRMPPALARKILAKEFPSGSAAQYMEARQAEQGAKDDDNIIDTVANELIVKYHLDTQSERAA</sequence>
<dbReference type="InterPro" id="IPR027417">
    <property type="entry name" value="P-loop_NTPase"/>
</dbReference>
<gene>
    <name evidence="1" type="ORF">BVER_01797</name>
</gene>
<dbReference type="RefSeq" id="WP_050451684.1">
    <property type="nucleotide sequence ID" value="NZ_LFJJ01000002.1"/>
</dbReference>
<reference evidence="2" key="1">
    <citation type="submission" date="2015-06" db="EMBL/GenBank/DDBJ databases">
        <title>Comparative genomics of Burkholderia leaf nodule symbionts.</title>
        <authorList>
            <person name="Carlier A."/>
            <person name="Eberl L."/>
            <person name="Pinto-Carbo M."/>
        </authorList>
    </citation>
    <scope>NUCLEOTIDE SEQUENCE [LARGE SCALE GENOMIC DNA]</scope>
    <source>
        <strain evidence="2">UZHbot4</strain>
    </source>
</reference>
<dbReference type="EMBL" id="LFJJ01000002">
    <property type="protein sequence ID" value="KND62329.1"/>
    <property type="molecule type" value="Genomic_DNA"/>
</dbReference>
<dbReference type="PATRIC" id="fig|242163.4.peg.2602"/>
<comment type="caution">
    <text evidence="1">The sequence shown here is derived from an EMBL/GenBank/DDBJ whole genome shotgun (WGS) entry which is preliminary data.</text>
</comment>
<keyword evidence="2" id="KW-1185">Reference proteome</keyword>
<dbReference type="AlphaFoldDB" id="A0A0L0MJX2"/>